<feature type="transmembrane region" description="Helical" evidence="1">
    <location>
        <begin position="111"/>
        <end position="134"/>
    </location>
</feature>
<dbReference type="Proteomes" id="UP000765509">
    <property type="component" value="Unassembled WGS sequence"/>
</dbReference>
<name>A0A9Q3C1F3_9BASI</name>
<evidence type="ECO:0000256" key="1">
    <source>
        <dbReference type="SAM" id="Phobius"/>
    </source>
</evidence>
<comment type="caution">
    <text evidence="2">The sequence shown here is derived from an EMBL/GenBank/DDBJ whole genome shotgun (WGS) entry which is preliminary data.</text>
</comment>
<evidence type="ECO:0000313" key="2">
    <source>
        <dbReference type="EMBL" id="MBW0474823.1"/>
    </source>
</evidence>
<keyword evidence="1" id="KW-1133">Transmembrane helix</keyword>
<organism evidence="2 3">
    <name type="scientific">Austropuccinia psidii MF-1</name>
    <dbReference type="NCBI Taxonomy" id="1389203"/>
    <lineage>
        <taxon>Eukaryota</taxon>
        <taxon>Fungi</taxon>
        <taxon>Dikarya</taxon>
        <taxon>Basidiomycota</taxon>
        <taxon>Pucciniomycotina</taxon>
        <taxon>Pucciniomycetes</taxon>
        <taxon>Pucciniales</taxon>
        <taxon>Sphaerophragmiaceae</taxon>
        <taxon>Austropuccinia</taxon>
    </lineage>
</organism>
<accession>A0A9Q3C1F3</accession>
<dbReference type="AlphaFoldDB" id="A0A9Q3C1F3"/>
<gene>
    <name evidence="2" type="ORF">O181_014538</name>
</gene>
<dbReference type="EMBL" id="AVOT02003868">
    <property type="protein sequence ID" value="MBW0474823.1"/>
    <property type="molecule type" value="Genomic_DNA"/>
</dbReference>
<keyword evidence="1" id="KW-0472">Membrane</keyword>
<evidence type="ECO:0000313" key="3">
    <source>
        <dbReference type="Proteomes" id="UP000765509"/>
    </source>
</evidence>
<reference evidence="2" key="1">
    <citation type="submission" date="2021-03" db="EMBL/GenBank/DDBJ databases">
        <title>Draft genome sequence of rust myrtle Austropuccinia psidii MF-1, a brazilian biotype.</title>
        <authorList>
            <person name="Quecine M.C."/>
            <person name="Pachon D.M.R."/>
            <person name="Bonatelli M.L."/>
            <person name="Correr F.H."/>
            <person name="Franceschini L.M."/>
            <person name="Leite T.F."/>
            <person name="Margarido G.R.A."/>
            <person name="Almeida C.A."/>
            <person name="Ferrarezi J.A."/>
            <person name="Labate C.A."/>
        </authorList>
    </citation>
    <scope>NUCLEOTIDE SEQUENCE</scope>
    <source>
        <strain evidence="2">MF-1</strain>
    </source>
</reference>
<protein>
    <submittedName>
        <fullName evidence="2">Uncharacterized protein</fullName>
    </submittedName>
</protein>
<dbReference type="OrthoDB" id="2517103at2759"/>
<keyword evidence="3" id="KW-1185">Reference proteome</keyword>
<keyword evidence="1" id="KW-0812">Transmembrane</keyword>
<sequence length="160" mass="17958">MEDTNARFYPEGSLTFIQSRHSSPSLTPSEMSDLPYEANRNSRYSFFSTVTDDASLSDKIDTTDLMLSDDELEASSPDPLHSVDPPYPRHGPARYIYETDKTLTFFSLRGFLNMSALAIILGALLFTFIGLPIWKYSHPDPTLEYPNPQDSLLMPQGGQP</sequence>
<proteinExistence type="predicted"/>